<proteinExistence type="predicted"/>
<evidence type="ECO:0000313" key="1">
    <source>
        <dbReference type="EMBL" id="KAJ8875052.1"/>
    </source>
</evidence>
<evidence type="ECO:0000313" key="2">
    <source>
        <dbReference type="Proteomes" id="UP001159363"/>
    </source>
</evidence>
<dbReference type="EMBL" id="JARBHB010000009">
    <property type="protein sequence ID" value="KAJ8875052.1"/>
    <property type="molecule type" value="Genomic_DNA"/>
</dbReference>
<accession>A0ABQ9GSR1</accession>
<comment type="caution">
    <text evidence="1">The sequence shown here is derived from an EMBL/GenBank/DDBJ whole genome shotgun (WGS) entry which is preliminary data.</text>
</comment>
<protein>
    <submittedName>
        <fullName evidence="1">Uncharacterized protein</fullName>
    </submittedName>
</protein>
<sequence length="372" mass="39647">MELPNTPALIPPRGDLTRRLIGRRAEASEVLPLLGTITSGLRLPPSSSCARGDHLPIGRSSEYELYSPQSCTSGFESPRRMSHIVLKVAKDVSRLLGVRVALSTKLQKRTRGFSGSTIDRSFETSTGQFHVKLKVEGWVFMFPEALSPPTPVNLLASHQCDPGSFPGRPHVGIIPDEAVGLGGFSRGSPVSPPFHSGAAPYLPQSPSSALKTSMLRATSSSRCVPEGLVVKTRGTNIPISQSTSTPSHKPFRSLTTVRAYTGYPVEEPSLSRPSPPQNTLSLVWIENNGITGDKVNRGSTPCGIAHTFSHVGIVSDDDAGRRDFSGISRFARSFIPAPLLTHLASPLSALKTPMPMICLGSPKPADCGSATP</sequence>
<name>A0ABQ9GSR1_9NEOP</name>
<dbReference type="Proteomes" id="UP001159363">
    <property type="component" value="Chromosome 8"/>
</dbReference>
<keyword evidence="2" id="KW-1185">Reference proteome</keyword>
<gene>
    <name evidence="1" type="ORF">PR048_022942</name>
</gene>
<organism evidence="1 2">
    <name type="scientific">Dryococelus australis</name>
    <dbReference type="NCBI Taxonomy" id="614101"/>
    <lineage>
        <taxon>Eukaryota</taxon>
        <taxon>Metazoa</taxon>
        <taxon>Ecdysozoa</taxon>
        <taxon>Arthropoda</taxon>
        <taxon>Hexapoda</taxon>
        <taxon>Insecta</taxon>
        <taxon>Pterygota</taxon>
        <taxon>Neoptera</taxon>
        <taxon>Polyneoptera</taxon>
        <taxon>Phasmatodea</taxon>
        <taxon>Verophasmatodea</taxon>
        <taxon>Anareolatae</taxon>
        <taxon>Phasmatidae</taxon>
        <taxon>Eurycanthinae</taxon>
        <taxon>Dryococelus</taxon>
    </lineage>
</organism>
<reference evidence="1 2" key="1">
    <citation type="submission" date="2023-02" db="EMBL/GenBank/DDBJ databases">
        <title>LHISI_Scaffold_Assembly.</title>
        <authorList>
            <person name="Stuart O.P."/>
            <person name="Cleave R."/>
            <person name="Magrath M.J.L."/>
            <person name="Mikheyev A.S."/>
        </authorList>
    </citation>
    <scope>NUCLEOTIDE SEQUENCE [LARGE SCALE GENOMIC DNA]</scope>
    <source>
        <strain evidence="1">Daus_M_001</strain>
        <tissue evidence="1">Leg muscle</tissue>
    </source>
</reference>